<feature type="signal peptide" evidence="3">
    <location>
        <begin position="1"/>
        <end position="21"/>
    </location>
</feature>
<evidence type="ECO:0000313" key="6">
    <source>
        <dbReference type="Proteomes" id="UP001642483"/>
    </source>
</evidence>
<feature type="domain" description="Lipid-binding serum glycoprotein C-terminal" evidence="4">
    <location>
        <begin position="278"/>
        <end position="474"/>
    </location>
</feature>
<comment type="caution">
    <text evidence="5">The sequence shown here is derived from an EMBL/GenBank/DDBJ whole genome shotgun (WGS) entry which is preliminary data.</text>
</comment>
<dbReference type="InterPro" id="IPR001124">
    <property type="entry name" value="Lipid-bd_serum_glycop_C"/>
</dbReference>
<proteinExistence type="inferred from homology"/>
<dbReference type="Proteomes" id="UP001642483">
    <property type="component" value="Unassembled WGS sequence"/>
</dbReference>
<sequence>MKCSASVVAVLICLAVSSTSANPGIQVSVSNKGLAFLKEVVLAFVKPYLDQVNIGGLDGDGYEIRNMRMHNLDLGETQVLLEEPDIFGVTAAGARGTLSAYFRVYLEKEIDIGIFKIPVPKLFDFGTTASLTANHLNLNMKIKVEKNDQGKPKFSISSCDAAIGDIDVGVDLGGIEFFLEPLVNVVIDLFQGLFKGKIADVLCDVAKDELNSKAGDLTDLYDTTQFLIFGTYINIGLVTDPRVDGNKGIIGLDGRCYSESRNPGQTFPFTLPQSPVLHDDNKMAEVSINQFVFNTMIYSLWQNKVLDQTFTASDLLKILGRALRATELARFNRQFGRYGTKALKISVSARKAPKIFIKETGVTVTAEVSLAIGVDEIQARPLAYLGARVSLGGEVMVENNDLSAHISTIQVRASQSNVIPVDVLNKIIDAFLTEKVEFVLKKISSITFSIPSLYGFGTKDLTLVTRDVSFLYSEFYKFQPILRHTVYSR</sequence>
<name>A0ABP0FVE9_CLALP</name>
<organism evidence="5 6">
    <name type="scientific">Clavelina lepadiformis</name>
    <name type="common">Light-bulb sea squirt</name>
    <name type="synonym">Ascidia lepadiformis</name>
    <dbReference type="NCBI Taxonomy" id="159417"/>
    <lineage>
        <taxon>Eukaryota</taxon>
        <taxon>Metazoa</taxon>
        <taxon>Chordata</taxon>
        <taxon>Tunicata</taxon>
        <taxon>Ascidiacea</taxon>
        <taxon>Aplousobranchia</taxon>
        <taxon>Clavelinidae</taxon>
        <taxon>Clavelina</taxon>
    </lineage>
</organism>
<dbReference type="Pfam" id="PF01273">
    <property type="entry name" value="LBP_BPI_CETP"/>
    <property type="match status" value="1"/>
</dbReference>
<dbReference type="PANTHER" id="PTHR10504">
    <property type="entry name" value="BACTERICIDAL PERMEABILITY-INCREASING BPI PROTEIN-RELATED"/>
    <property type="match status" value="1"/>
</dbReference>
<gene>
    <name evidence="5" type="ORF">CVLEPA_LOCUS12171</name>
</gene>
<evidence type="ECO:0000259" key="4">
    <source>
        <dbReference type="SMART" id="SM00329"/>
    </source>
</evidence>
<dbReference type="InterPro" id="IPR032942">
    <property type="entry name" value="BPI/LBP/Plunc"/>
</dbReference>
<feature type="chain" id="PRO_5046216822" description="Lipid-binding serum glycoprotein C-terminal domain-containing protein" evidence="3">
    <location>
        <begin position="22"/>
        <end position="489"/>
    </location>
</feature>
<evidence type="ECO:0000256" key="1">
    <source>
        <dbReference type="ARBA" id="ARBA00007292"/>
    </source>
</evidence>
<evidence type="ECO:0000256" key="2">
    <source>
        <dbReference type="ARBA" id="ARBA00023157"/>
    </source>
</evidence>
<dbReference type="Gene3D" id="3.15.10.10">
    <property type="entry name" value="Bactericidal permeability-increasing protein, domain 1"/>
    <property type="match status" value="1"/>
</dbReference>
<evidence type="ECO:0000313" key="5">
    <source>
        <dbReference type="EMBL" id="CAK8681945.1"/>
    </source>
</evidence>
<keyword evidence="6" id="KW-1185">Reference proteome</keyword>
<protein>
    <recommendedName>
        <fullName evidence="4">Lipid-binding serum glycoprotein C-terminal domain-containing protein</fullName>
    </recommendedName>
</protein>
<dbReference type="InterPro" id="IPR017942">
    <property type="entry name" value="Lipid-bd_serum_glycop_N"/>
</dbReference>
<reference evidence="5 6" key="1">
    <citation type="submission" date="2024-02" db="EMBL/GenBank/DDBJ databases">
        <authorList>
            <person name="Daric V."/>
            <person name="Darras S."/>
        </authorList>
    </citation>
    <scope>NUCLEOTIDE SEQUENCE [LARGE SCALE GENOMIC DNA]</scope>
</reference>
<keyword evidence="2" id="KW-1015">Disulfide bond</keyword>
<dbReference type="PANTHER" id="PTHR10504:SF131">
    <property type="entry name" value="BPI2 DOMAIN-CONTAINING PROTEIN"/>
    <property type="match status" value="1"/>
</dbReference>
<comment type="similarity">
    <text evidence="1">Belongs to the BPI/LBP/Plunc superfamily. BPI/LBP family.</text>
</comment>
<dbReference type="InterPro" id="IPR017943">
    <property type="entry name" value="Bactericidal_perm-incr_a/b_dom"/>
</dbReference>
<keyword evidence="3" id="KW-0732">Signal</keyword>
<dbReference type="Pfam" id="PF02886">
    <property type="entry name" value="LBP_BPI_CETP_C"/>
    <property type="match status" value="1"/>
</dbReference>
<dbReference type="SMART" id="SM00329">
    <property type="entry name" value="BPI2"/>
    <property type="match status" value="1"/>
</dbReference>
<dbReference type="EMBL" id="CAWYQH010000090">
    <property type="protein sequence ID" value="CAK8681945.1"/>
    <property type="molecule type" value="Genomic_DNA"/>
</dbReference>
<dbReference type="SUPFAM" id="SSF55394">
    <property type="entry name" value="Bactericidal permeability-increasing protein, BPI"/>
    <property type="match status" value="2"/>
</dbReference>
<accession>A0ABP0FVE9</accession>
<evidence type="ECO:0000256" key="3">
    <source>
        <dbReference type="SAM" id="SignalP"/>
    </source>
</evidence>
<dbReference type="Gene3D" id="3.15.20.10">
    <property type="entry name" value="Bactericidal permeability-increasing protein, domain 2"/>
    <property type="match status" value="1"/>
</dbReference>